<dbReference type="KEGG" id="gsn:YC6258_05345"/>
<organism evidence="1 2">
    <name type="scientific">Gynuella sunshinyii YC6258</name>
    <dbReference type="NCBI Taxonomy" id="1445510"/>
    <lineage>
        <taxon>Bacteria</taxon>
        <taxon>Pseudomonadati</taxon>
        <taxon>Pseudomonadota</taxon>
        <taxon>Gammaproteobacteria</taxon>
        <taxon>Oceanospirillales</taxon>
        <taxon>Saccharospirillaceae</taxon>
        <taxon>Gynuella</taxon>
    </lineage>
</organism>
<accession>A0A0C5VDG4</accession>
<name>A0A0C5VDG4_9GAMM</name>
<dbReference type="Proteomes" id="UP000032266">
    <property type="component" value="Chromosome"/>
</dbReference>
<sequence>MHGPVISFFKRIEHKFHKDNMNTLRRQGWSGLQGCQFMHIFSRF</sequence>
<gene>
    <name evidence="1" type="ORF">YC6258_05345</name>
</gene>
<reference evidence="1 2" key="1">
    <citation type="submission" date="2014-01" db="EMBL/GenBank/DDBJ databases">
        <title>Full genme sequencing of cellulolytic bacterium Gynuella sunshinyii YC6258T gen. nov., sp. nov.</title>
        <authorList>
            <person name="Khan H."/>
            <person name="Chung E.J."/>
            <person name="Chung Y.R."/>
        </authorList>
    </citation>
    <scope>NUCLEOTIDE SEQUENCE [LARGE SCALE GENOMIC DNA]</scope>
    <source>
        <strain evidence="1 2">YC6258</strain>
    </source>
</reference>
<evidence type="ECO:0000313" key="2">
    <source>
        <dbReference type="Proteomes" id="UP000032266"/>
    </source>
</evidence>
<proteinExistence type="predicted"/>
<dbReference type="EMBL" id="CP007142">
    <property type="protein sequence ID" value="AJQ97375.1"/>
    <property type="molecule type" value="Genomic_DNA"/>
</dbReference>
<keyword evidence="2" id="KW-1185">Reference proteome</keyword>
<dbReference type="HOGENOM" id="CLU_3216906_0_0_6"/>
<protein>
    <submittedName>
        <fullName evidence="1">Uncharacterized protein</fullName>
    </submittedName>
</protein>
<evidence type="ECO:0000313" key="1">
    <source>
        <dbReference type="EMBL" id="AJQ97375.1"/>
    </source>
</evidence>
<dbReference type="AlphaFoldDB" id="A0A0C5VDG4"/>